<keyword evidence="1" id="KW-1133">Transmembrane helix</keyword>
<reference evidence="2 3" key="1">
    <citation type="submission" date="2020-08" db="EMBL/GenBank/DDBJ databases">
        <title>Genomic Encyclopedia of Type Strains, Phase IV (KMG-IV): sequencing the most valuable type-strain genomes for metagenomic binning, comparative biology and taxonomic classification.</title>
        <authorList>
            <person name="Goeker M."/>
        </authorList>
    </citation>
    <scope>NUCLEOTIDE SEQUENCE [LARGE SCALE GENOMIC DNA]</scope>
    <source>
        <strain evidence="2 3">DSM 24661</strain>
    </source>
</reference>
<gene>
    <name evidence="2" type="ORF">HNR32_000822</name>
</gene>
<sequence length="209" mass="24420">MIYLLSIIQHNKHIFKPVLAILYFFIYFFAIWTKNIFCNILLFLIWLGCIIKLYLALAYSIKKPIVLEMTHYSKRQKFFLALSLMLSANLCWIPTLVIVDSLAKVFLIYKLLPNDFIKNIGCALLLFVPLATSLLIFYALKNLIIKYNTYFKAASAFILLCFPFMFLINAYWPLDIVSFLKDSHSWGLVITVPLFLFLIEIYTIKDPES</sequence>
<accession>A0A840UHN2</accession>
<proteinExistence type="predicted"/>
<dbReference type="AlphaFoldDB" id="A0A840UHN2"/>
<feature type="transmembrane region" description="Helical" evidence="1">
    <location>
        <begin position="150"/>
        <end position="172"/>
    </location>
</feature>
<evidence type="ECO:0000256" key="1">
    <source>
        <dbReference type="SAM" id="Phobius"/>
    </source>
</evidence>
<feature type="transmembrane region" description="Helical" evidence="1">
    <location>
        <begin position="14"/>
        <end position="33"/>
    </location>
</feature>
<evidence type="ECO:0000313" key="3">
    <source>
        <dbReference type="Proteomes" id="UP000559117"/>
    </source>
</evidence>
<evidence type="ECO:0000313" key="2">
    <source>
        <dbReference type="EMBL" id="MBB5335690.1"/>
    </source>
</evidence>
<comment type="caution">
    <text evidence="2">The sequence shown here is derived from an EMBL/GenBank/DDBJ whole genome shotgun (WGS) entry which is preliminary data.</text>
</comment>
<organism evidence="2 3">
    <name type="scientific">Pectinatus brassicae</name>
    <dbReference type="NCBI Taxonomy" id="862415"/>
    <lineage>
        <taxon>Bacteria</taxon>
        <taxon>Bacillati</taxon>
        <taxon>Bacillota</taxon>
        <taxon>Negativicutes</taxon>
        <taxon>Selenomonadales</taxon>
        <taxon>Selenomonadaceae</taxon>
        <taxon>Pectinatus</taxon>
    </lineage>
</organism>
<dbReference type="Proteomes" id="UP000559117">
    <property type="component" value="Unassembled WGS sequence"/>
</dbReference>
<feature type="transmembrane region" description="Helical" evidence="1">
    <location>
        <begin position="39"/>
        <end position="57"/>
    </location>
</feature>
<feature type="transmembrane region" description="Helical" evidence="1">
    <location>
        <begin position="117"/>
        <end position="138"/>
    </location>
</feature>
<keyword evidence="1" id="KW-0812">Transmembrane</keyword>
<feature type="transmembrane region" description="Helical" evidence="1">
    <location>
        <begin position="184"/>
        <end position="204"/>
    </location>
</feature>
<keyword evidence="3" id="KW-1185">Reference proteome</keyword>
<name>A0A840UHN2_9FIRM</name>
<keyword evidence="1" id="KW-0472">Membrane</keyword>
<feature type="transmembrane region" description="Helical" evidence="1">
    <location>
        <begin position="78"/>
        <end position="97"/>
    </location>
</feature>
<protein>
    <submittedName>
        <fullName evidence="2">Uncharacterized protein</fullName>
    </submittedName>
</protein>
<dbReference type="EMBL" id="JACHFH010000007">
    <property type="protein sequence ID" value="MBB5335690.1"/>
    <property type="molecule type" value="Genomic_DNA"/>
</dbReference>